<evidence type="ECO:0000313" key="3">
    <source>
        <dbReference type="Proteomes" id="UP001501637"/>
    </source>
</evidence>
<feature type="region of interest" description="Disordered" evidence="1">
    <location>
        <begin position="1"/>
        <end position="24"/>
    </location>
</feature>
<protein>
    <submittedName>
        <fullName evidence="2">Uncharacterized protein</fullName>
    </submittedName>
</protein>
<organism evidence="2 3">
    <name type="scientific">Streptomyces rectiviolaceus</name>
    <dbReference type="NCBI Taxonomy" id="332591"/>
    <lineage>
        <taxon>Bacteria</taxon>
        <taxon>Bacillati</taxon>
        <taxon>Actinomycetota</taxon>
        <taxon>Actinomycetes</taxon>
        <taxon>Kitasatosporales</taxon>
        <taxon>Streptomycetaceae</taxon>
        <taxon>Streptomyces</taxon>
    </lineage>
</organism>
<dbReference type="Proteomes" id="UP001501637">
    <property type="component" value="Unassembled WGS sequence"/>
</dbReference>
<comment type="caution">
    <text evidence="2">The sequence shown here is derived from an EMBL/GenBank/DDBJ whole genome shotgun (WGS) entry which is preliminary data.</text>
</comment>
<reference evidence="3" key="1">
    <citation type="journal article" date="2019" name="Int. J. Syst. Evol. Microbiol.">
        <title>The Global Catalogue of Microorganisms (GCM) 10K type strain sequencing project: providing services to taxonomists for standard genome sequencing and annotation.</title>
        <authorList>
            <consortium name="The Broad Institute Genomics Platform"/>
            <consortium name="The Broad Institute Genome Sequencing Center for Infectious Disease"/>
            <person name="Wu L."/>
            <person name="Ma J."/>
        </authorList>
    </citation>
    <scope>NUCLEOTIDE SEQUENCE [LARGE SCALE GENOMIC DNA]</scope>
    <source>
        <strain evidence="3">JCM 9092</strain>
    </source>
</reference>
<evidence type="ECO:0000256" key="1">
    <source>
        <dbReference type="SAM" id="MobiDB-lite"/>
    </source>
</evidence>
<keyword evidence="3" id="KW-1185">Reference proteome</keyword>
<gene>
    <name evidence="2" type="ORF">GCM10010449_38030</name>
</gene>
<evidence type="ECO:0000313" key="2">
    <source>
        <dbReference type="EMBL" id="GAA3112116.1"/>
    </source>
</evidence>
<accession>A0ABP6MI64</accession>
<sequence length="128" mass="13822">MTDRDMTPERAEGGFVEDLGNEPHVLEDKDLGAVAHRDSRGFLASMLEGVQPEVSELGDLFTRSPDTEDAASVLGAFLAGEQIMIESTVTTWHNTECRRDRPLVRIGDTGPARSVMTPPGRTGSATPL</sequence>
<feature type="compositionally biased region" description="Basic and acidic residues" evidence="1">
    <location>
        <begin position="1"/>
        <end position="12"/>
    </location>
</feature>
<feature type="region of interest" description="Disordered" evidence="1">
    <location>
        <begin position="100"/>
        <end position="128"/>
    </location>
</feature>
<proteinExistence type="predicted"/>
<name>A0ABP6MI64_9ACTN</name>
<dbReference type="EMBL" id="BAAAUG010000066">
    <property type="protein sequence ID" value="GAA3112116.1"/>
    <property type="molecule type" value="Genomic_DNA"/>
</dbReference>